<feature type="domain" description="ChsH2 C-terminal OB-fold" evidence="1">
    <location>
        <begin position="71"/>
        <end position="136"/>
    </location>
</feature>
<evidence type="ECO:0000259" key="1">
    <source>
        <dbReference type="Pfam" id="PF01796"/>
    </source>
</evidence>
<dbReference type="GeneID" id="45455031"/>
<dbReference type="InterPro" id="IPR012340">
    <property type="entry name" value="NA-bd_OB-fold"/>
</dbReference>
<protein>
    <recommendedName>
        <fullName evidence="1">ChsH2 C-terminal OB-fold domain-containing protein</fullName>
    </recommendedName>
</protein>
<accession>A0ABM7KEA5</accession>
<sequence>MSAAVKPAAQVVHDWLLDPSLAPQTAGDRLAPLYEAAARGELALPFCAGCAQPLDLEQEVCDSCGSAECGWRTVELHGTVHSATLMHRREPGLVRAQRPYPIVDVELSSGHRLVMTTALPADTAPTIGTVVHIGFRRLGDIAIPAIDILEDE</sequence>
<dbReference type="SUPFAM" id="SSF50249">
    <property type="entry name" value="Nucleic acid-binding proteins"/>
    <property type="match status" value="1"/>
</dbReference>
<reference evidence="2 3" key="1">
    <citation type="journal article" date="2019" name="Emerg. Microbes Infect.">
        <title>Comprehensive subspecies identification of 175 nontuberculous mycobacteria species based on 7547 genomic profiles.</title>
        <authorList>
            <person name="Matsumoto Y."/>
            <person name="Kinjo T."/>
            <person name="Motooka D."/>
            <person name="Nabeya D."/>
            <person name="Jung N."/>
            <person name="Uechi K."/>
            <person name="Horii T."/>
            <person name="Iida T."/>
            <person name="Fujita J."/>
            <person name="Nakamura S."/>
        </authorList>
    </citation>
    <scope>NUCLEOTIDE SEQUENCE [LARGE SCALE GENOMIC DNA]</scope>
    <source>
        <strain evidence="2 3">JCM 30622</strain>
    </source>
</reference>
<dbReference type="Pfam" id="PF01796">
    <property type="entry name" value="OB_ChsH2_C"/>
    <property type="match status" value="1"/>
</dbReference>
<evidence type="ECO:0000313" key="3">
    <source>
        <dbReference type="Proteomes" id="UP000466578"/>
    </source>
</evidence>
<dbReference type="EMBL" id="AP022597">
    <property type="protein sequence ID" value="BBY72530.1"/>
    <property type="molecule type" value="Genomic_DNA"/>
</dbReference>
<dbReference type="Proteomes" id="UP000466578">
    <property type="component" value="Chromosome"/>
</dbReference>
<keyword evidence="3" id="KW-1185">Reference proteome</keyword>
<organism evidence="2 3">
    <name type="scientific">Mycobacterium paraintracellulare</name>
    <dbReference type="NCBI Taxonomy" id="1138383"/>
    <lineage>
        <taxon>Bacteria</taxon>
        <taxon>Bacillati</taxon>
        <taxon>Actinomycetota</taxon>
        <taxon>Actinomycetes</taxon>
        <taxon>Mycobacteriales</taxon>
        <taxon>Mycobacteriaceae</taxon>
        <taxon>Mycobacterium</taxon>
        <taxon>Mycobacterium avium complex (MAC)</taxon>
    </lineage>
</organism>
<dbReference type="RefSeq" id="WP_014384955.1">
    <property type="nucleotide sequence ID" value="NC_016948.1"/>
</dbReference>
<evidence type="ECO:0000313" key="2">
    <source>
        <dbReference type="EMBL" id="BBY72530.1"/>
    </source>
</evidence>
<name>A0ABM7KEA5_9MYCO</name>
<proteinExistence type="predicted"/>
<gene>
    <name evidence="2" type="ORF">MPRI_47170</name>
</gene>
<dbReference type="InterPro" id="IPR002878">
    <property type="entry name" value="ChsH2_C"/>
</dbReference>